<dbReference type="Proteomes" id="UP001568698">
    <property type="component" value="Unassembled WGS sequence"/>
</dbReference>
<organism evidence="1 2">
    <name type="scientific">Pseudodesulfovibrio karagichevae</name>
    <dbReference type="NCBI Taxonomy" id="3239305"/>
    <lineage>
        <taxon>Bacteria</taxon>
        <taxon>Pseudomonadati</taxon>
        <taxon>Thermodesulfobacteriota</taxon>
        <taxon>Desulfovibrionia</taxon>
        <taxon>Desulfovibrionales</taxon>
        <taxon>Desulfovibrionaceae</taxon>
    </lineage>
</organism>
<dbReference type="EMBL" id="JBGLYH010000046">
    <property type="protein sequence ID" value="MEZ7197924.1"/>
    <property type="molecule type" value="Genomic_DNA"/>
</dbReference>
<accession>A0ABV4K7A6</accession>
<proteinExistence type="predicted"/>
<evidence type="ECO:0000313" key="1">
    <source>
        <dbReference type="EMBL" id="MEZ7197924.1"/>
    </source>
</evidence>
<name>A0ABV4K7A6_9BACT</name>
<protein>
    <submittedName>
        <fullName evidence="1">TIGR02594 family protein</fullName>
    </submittedName>
</protein>
<sequence length="151" mass="16661">MRAIEMTAFDMAQRFVGVREVPGSQSNPAVLAMLKLDDDWPEDDDVPWCSAFANYVTWLLRLPRSKSLMARSWLKVGRAVNEEAEVGFDMVILKRGGGSQPGPEVTDATGHVGFYAGMENGKVLVLGGNQGDEVNITAYPRSRVLGIRRLY</sequence>
<comment type="caution">
    <text evidence="1">The sequence shown here is derived from an EMBL/GenBank/DDBJ whole genome shotgun (WGS) entry which is preliminary data.</text>
</comment>
<evidence type="ECO:0000313" key="2">
    <source>
        <dbReference type="Proteomes" id="UP001568698"/>
    </source>
</evidence>
<dbReference type="RefSeq" id="WP_371387422.1">
    <property type="nucleotide sequence ID" value="NZ_JBGLYH010000046.1"/>
</dbReference>
<keyword evidence="2" id="KW-1185">Reference proteome</keyword>
<reference evidence="1 2" key="1">
    <citation type="submission" date="2024-08" db="EMBL/GenBank/DDBJ databases">
        <title>Sulfate-reducing bacteria isolated from formation water of the oil field in Kazakhstan and description of Pseudodesulfovibrio sp.</title>
        <authorList>
            <person name="Bidzhieva S.K."/>
            <person name="Tourova T.P."/>
            <person name="Grouzdev D.S."/>
            <person name="Beletsky A.V."/>
            <person name="Sokolova D.S."/>
            <person name="Samigullina S.R."/>
            <person name="Poltaraus A.B."/>
            <person name="Avtukh A.N."/>
            <person name="Tereshina V.M."/>
            <person name="Zhaparov N.S."/>
            <person name="Mardanov A.V."/>
            <person name="Nazina T.N."/>
        </authorList>
    </citation>
    <scope>NUCLEOTIDE SEQUENCE [LARGE SCALE GENOMIC DNA]</scope>
    <source>
        <strain evidence="1 2">9FUS</strain>
    </source>
</reference>
<dbReference type="InterPro" id="IPR013423">
    <property type="entry name" value="CHP02594"/>
</dbReference>
<gene>
    <name evidence="1" type="ORF">AB6M95_14310</name>
</gene>
<dbReference type="NCBIfam" id="TIGR02594">
    <property type="entry name" value="TIGR02594 family protein"/>
    <property type="match status" value="1"/>
</dbReference>